<dbReference type="PROSITE" id="PS50835">
    <property type="entry name" value="IG_LIKE"/>
    <property type="match status" value="1"/>
</dbReference>
<proteinExistence type="predicted"/>
<dbReference type="SMART" id="SM00408">
    <property type="entry name" value="IGc2"/>
    <property type="match status" value="1"/>
</dbReference>
<dbReference type="PANTHER" id="PTHR10075:SF100">
    <property type="entry name" value="FASCICLIN-2"/>
    <property type="match status" value="1"/>
</dbReference>
<keyword evidence="1" id="KW-0393">Immunoglobulin domain</keyword>
<dbReference type="InterPro" id="IPR013098">
    <property type="entry name" value="Ig_I-set"/>
</dbReference>
<evidence type="ECO:0000313" key="4">
    <source>
        <dbReference type="EMBL" id="KAJ8873586.1"/>
    </source>
</evidence>
<dbReference type="InterPro" id="IPR003599">
    <property type="entry name" value="Ig_sub"/>
</dbReference>
<feature type="region of interest" description="Disordered" evidence="2">
    <location>
        <begin position="1"/>
        <end position="175"/>
    </location>
</feature>
<feature type="compositionally biased region" description="Acidic residues" evidence="2">
    <location>
        <begin position="17"/>
        <end position="123"/>
    </location>
</feature>
<keyword evidence="5" id="KW-1185">Reference proteome</keyword>
<evidence type="ECO:0000259" key="3">
    <source>
        <dbReference type="PROSITE" id="PS50835"/>
    </source>
</evidence>
<dbReference type="EMBL" id="JARBHB010000010">
    <property type="protein sequence ID" value="KAJ8873586.1"/>
    <property type="molecule type" value="Genomic_DNA"/>
</dbReference>
<dbReference type="PANTHER" id="PTHR10075">
    <property type="entry name" value="BASIGIN RELATED"/>
    <property type="match status" value="1"/>
</dbReference>
<accession>A0ABQ9GNJ5</accession>
<dbReference type="Proteomes" id="UP001159363">
    <property type="component" value="Chromosome 9"/>
</dbReference>
<dbReference type="Gene3D" id="2.60.40.10">
    <property type="entry name" value="Immunoglobulins"/>
    <property type="match status" value="1"/>
</dbReference>
<dbReference type="SUPFAM" id="SSF48726">
    <property type="entry name" value="Immunoglobulin"/>
    <property type="match status" value="1"/>
</dbReference>
<feature type="compositionally biased region" description="Gly residues" evidence="2">
    <location>
        <begin position="145"/>
        <end position="163"/>
    </location>
</feature>
<name>A0ABQ9GNJ5_9NEOP</name>
<evidence type="ECO:0000256" key="2">
    <source>
        <dbReference type="SAM" id="MobiDB-lite"/>
    </source>
</evidence>
<dbReference type="SMART" id="SM00409">
    <property type="entry name" value="IG"/>
    <property type="match status" value="1"/>
</dbReference>
<comment type="caution">
    <text evidence="4">The sequence shown here is derived from an EMBL/GenBank/DDBJ whole genome shotgun (WGS) entry which is preliminary data.</text>
</comment>
<sequence>MDRLKWYENIVKTNSTTEDEEEGDAVQEDSSTTEDEEEGDAAQEDSSTTEDEEEGDAVQEDSSTTEDEEEGDAVQEDSSTTEDEEEGDAVQEDSSTTEDEEEGDAVQEDSSTTEDEEEGDAVQEDACNSLDDEERESRSLWIERAGGGGKGKGGVCRGGGGAGRPPTARGPVNVTGAAGAETSLRCPVAGFPLSGVSWSRGRQSLPHGPRQSLLPDRSLRLSRLDAASDQGEYHCVAHGPHGRSAASSVRLHVMGEPHAPTREHHELYLYLY</sequence>
<organism evidence="4 5">
    <name type="scientific">Dryococelus australis</name>
    <dbReference type="NCBI Taxonomy" id="614101"/>
    <lineage>
        <taxon>Eukaryota</taxon>
        <taxon>Metazoa</taxon>
        <taxon>Ecdysozoa</taxon>
        <taxon>Arthropoda</taxon>
        <taxon>Hexapoda</taxon>
        <taxon>Insecta</taxon>
        <taxon>Pterygota</taxon>
        <taxon>Neoptera</taxon>
        <taxon>Polyneoptera</taxon>
        <taxon>Phasmatodea</taxon>
        <taxon>Verophasmatodea</taxon>
        <taxon>Anareolatae</taxon>
        <taxon>Phasmatidae</taxon>
        <taxon>Eurycanthinae</taxon>
        <taxon>Dryococelus</taxon>
    </lineage>
</organism>
<gene>
    <name evidence="4" type="ORF">PR048_024404</name>
</gene>
<dbReference type="Pfam" id="PF07679">
    <property type="entry name" value="I-set"/>
    <property type="match status" value="1"/>
</dbReference>
<dbReference type="InterPro" id="IPR013783">
    <property type="entry name" value="Ig-like_fold"/>
</dbReference>
<evidence type="ECO:0000256" key="1">
    <source>
        <dbReference type="ARBA" id="ARBA00023319"/>
    </source>
</evidence>
<protein>
    <recommendedName>
        <fullName evidence="3">Ig-like domain-containing protein</fullName>
    </recommendedName>
</protein>
<feature type="domain" description="Ig-like" evidence="3">
    <location>
        <begin position="165"/>
        <end position="252"/>
    </location>
</feature>
<dbReference type="InterPro" id="IPR007110">
    <property type="entry name" value="Ig-like_dom"/>
</dbReference>
<evidence type="ECO:0000313" key="5">
    <source>
        <dbReference type="Proteomes" id="UP001159363"/>
    </source>
</evidence>
<reference evidence="4 5" key="1">
    <citation type="submission" date="2023-02" db="EMBL/GenBank/DDBJ databases">
        <title>LHISI_Scaffold_Assembly.</title>
        <authorList>
            <person name="Stuart O.P."/>
            <person name="Cleave R."/>
            <person name="Magrath M.J.L."/>
            <person name="Mikheyev A.S."/>
        </authorList>
    </citation>
    <scope>NUCLEOTIDE SEQUENCE [LARGE SCALE GENOMIC DNA]</scope>
    <source>
        <strain evidence="4">Daus_M_001</strain>
        <tissue evidence="4">Leg muscle</tissue>
    </source>
</reference>
<dbReference type="InterPro" id="IPR036179">
    <property type="entry name" value="Ig-like_dom_sf"/>
</dbReference>
<dbReference type="InterPro" id="IPR003598">
    <property type="entry name" value="Ig_sub2"/>
</dbReference>